<dbReference type="InterPro" id="IPR051690">
    <property type="entry name" value="PseI-like"/>
</dbReference>
<dbReference type="Pfam" id="PF03102">
    <property type="entry name" value="NeuB"/>
    <property type="match status" value="1"/>
</dbReference>
<sequence length="323" mass="36081">MKPFIIAEIAQGYEGSEKLVELFIKAASTAGADAVKFQIFYADELALPDYKYYPLFKSLELPIEVWEKAVKESHSKGLKFYSDVFGSDSLLMLEKVGADGYKVHTTDVNNTVLLKCIAGTKKKVFLSTGGCTEKEIAHAMEILGECDVTLMYGFQAEPTEIEDNNLNRIRTLIKSYNKPVGFQDHTAGNSELALYLPFVALGAGVDVIEKHLTLSRAAEMEDYISALTPEEFTNWASLIKSVYSSLGKEEWILTEKERQYRGKVRRAVCSVREIAKGEAIHLDGVVLKRTDKQNVIYDLSEVIERKADKTIKKNTAIEKGDIA</sequence>
<dbReference type="GO" id="GO:0016051">
    <property type="term" value="P:carbohydrate biosynthetic process"/>
    <property type="evidence" value="ECO:0007669"/>
    <property type="project" value="InterPro"/>
</dbReference>
<organism evidence="2 3">
    <name type="scientific">Candidatus Schekmanbacteria bacterium RBG_16_38_10</name>
    <dbReference type="NCBI Taxonomy" id="1817879"/>
    <lineage>
        <taxon>Bacteria</taxon>
        <taxon>Candidatus Schekmaniibacteriota</taxon>
    </lineage>
</organism>
<dbReference type="Proteomes" id="UP000178797">
    <property type="component" value="Unassembled WGS sequence"/>
</dbReference>
<dbReference type="PANTHER" id="PTHR42966:SF1">
    <property type="entry name" value="SIALIC ACID SYNTHASE"/>
    <property type="match status" value="1"/>
</dbReference>
<dbReference type="Gene3D" id="3.20.20.70">
    <property type="entry name" value="Aldolase class I"/>
    <property type="match status" value="1"/>
</dbReference>
<proteinExistence type="predicted"/>
<name>A0A1F7S157_9BACT</name>
<dbReference type="SUPFAM" id="SSF51569">
    <property type="entry name" value="Aldolase"/>
    <property type="match status" value="1"/>
</dbReference>
<reference evidence="2 3" key="1">
    <citation type="journal article" date="2016" name="Nat. Commun.">
        <title>Thousands of microbial genomes shed light on interconnected biogeochemical processes in an aquifer system.</title>
        <authorList>
            <person name="Anantharaman K."/>
            <person name="Brown C.T."/>
            <person name="Hug L.A."/>
            <person name="Sharon I."/>
            <person name="Castelle C.J."/>
            <person name="Probst A.J."/>
            <person name="Thomas B.C."/>
            <person name="Singh A."/>
            <person name="Wilkins M.J."/>
            <person name="Karaoz U."/>
            <person name="Brodie E.L."/>
            <person name="Williams K.H."/>
            <person name="Hubbard S.S."/>
            <person name="Banfield J.F."/>
        </authorList>
    </citation>
    <scope>NUCLEOTIDE SEQUENCE [LARGE SCALE GENOMIC DNA]</scope>
</reference>
<dbReference type="InterPro" id="IPR036732">
    <property type="entry name" value="AFP_Neu5c_C_sf"/>
</dbReference>
<dbReference type="AlphaFoldDB" id="A0A1F7S157"/>
<dbReference type="Gene3D" id="3.90.1210.10">
    <property type="entry name" value="Antifreeze-like/N-acetylneuraminic acid synthase C-terminal domain"/>
    <property type="match status" value="1"/>
</dbReference>
<dbReference type="SUPFAM" id="SSF51269">
    <property type="entry name" value="AFP III-like domain"/>
    <property type="match status" value="1"/>
</dbReference>
<evidence type="ECO:0000313" key="3">
    <source>
        <dbReference type="Proteomes" id="UP000178797"/>
    </source>
</evidence>
<evidence type="ECO:0000259" key="1">
    <source>
        <dbReference type="Pfam" id="PF03102"/>
    </source>
</evidence>
<dbReference type="InterPro" id="IPR013132">
    <property type="entry name" value="PseI/NeuA/B-like_N"/>
</dbReference>
<dbReference type="EMBL" id="MGDE01000030">
    <property type="protein sequence ID" value="OGL47553.1"/>
    <property type="molecule type" value="Genomic_DNA"/>
</dbReference>
<protein>
    <recommendedName>
        <fullName evidence="1">PseI/NeuA/B-like domain-containing protein</fullName>
    </recommendedName>
</protein>
<accession>A0A1F7S157</accession>
<evidence type="ECO:0000313" key="2">
    <source>
        <dbReference type="EMBL" id="OGL47553.1"/>
    </source>
</evidence>
<dbReference type="InterPro" id="IPR013785">
    <property type="entry name" value="Aldolase_TIM"/>
</dbReference>
<feature type="domain" description="PseI/NeuA/B-like" evidence="1">
    <location>
        <begin position="24"/>
        <end position="249"/>
    </location>
</feature>
<dbReference type="PANTHER" id="PTHR42966">
    <property type="entry name" value="N-ACETYLNEURAMINATE SYNTHASE"/>
    <property type="match status" value="1"/>
</dbReference>
<comment type="caution">
    <text evidence="2">The sequence shown here is derived from an EMBL/GenBank/DDBJ whole genome shotgun (WGS) entry which is preliminary data.</text>
</comment>
<gene>
    <name evidence="2" type="ORF">A2W05_03320</name>
</gene>
<dbReference type="GO" id="GO:0047444">
    <property type="term" value="F:N-acylneuraminate-9-phosphate synthase activity"/>
    <property type="evidence" value="ECO:0007669"/>
    <property type="project" value="TreeGrafter"/>
</dbReference>